<organism evidence="1 2">
    <name type="scientific">Acrobeloides nanus</name>
    <dbReference type="NCBI Taxonomy" id="290746"/>
    <lineage>
        <taxon>Eukaryota</taxon>
        <taxon>Metazoa</taxon>
        <taxon>Ecdysozoa</taxon>
        <taxon>Nematoda</taxon>
        <taxon>Chromadorea</taxon>
        <taxon>Rhabditida</taxon>
        <taxon>Tylenchina</taxon>
        <taxon>Cephalobomorpha</taxon>
        <taxon>Cephaloboidea</taxon>
        <taxon>Cephalobidae</taxon>
        <taxon>Acrobeloides</taxon>
    </lineage>
</organism>
<dbReference type="AlphaFoldDB" id="A0A914E5I3"/>
<protein>
    <submittedName>
        <fullName evidence="2">Uncharacterized protein</fullName>
    </submittedName>
</protein>
<name>A0A914E5I3_9BILA</name>
<evidence type="ECO:0000313" key="2">
    <source>
        <dbReference type="WBParaSite" id="ACRNAN_scaffold5499.g30451.t1"/>
    </source>
</evidence>
<accession>A0A914E5I3</accession>
<reference evidence="2" key="1">
    <citation type="submission" date="2022-11" db="UniProtKB">
        <authorList>
            <consortium name="WormBaseParasite"/>
        </authorList>
    </citation>
    <scope>IDENTIFICATION</scope>
</reference>
<dbReference type="WBParaSite" id="ACRNAN_scaffold5499.g30451.t1">
    <property type="protein sequence ID" value="ACRNAN_scaffold5499.g30451.t1"/>
    <property type="gene ID" value="ACRNAN_scaffold5499.g30451"/>
</dbReference>
<evidence type="ECO:0000313" key="1">
    <source>
        <dbReference type="Proteomes" id="UP000887540"/>
    </source>
</evidence>
<dbReference type="Proteomes" id="UP000887540">
    <property type="component" value="Unplaced"/>
</dbReference>
<keyword evidence="1" id="KW-1185">Reference proteome</keyword>
<proteinExistence type="predicted"/>
<sequence>MCEKGVSYAAETIGAAVISAGAFVGLDAHMSSWGADKETVGIHSHCGWRRYYIVKDRVTAKLEKIAKVVF</sequence>